<evidence type="ECO:0000313" key="2">
    <source>
        <dbReference type="EMBL" id="TKK85336.1"/>
    </source>
</evidence>
<reference evidence="2 3" key="1">
    <citation type="submission" date="2019-04" db="EMBL/GenBank/DDBJ databases">
        <title>Herbidospora sp. NEAU-GS14.nov., a novel actinomycete isolated from soil.</title>
        <authorList>
            <person name="Han L."/>
        </authorList>
    </citation>
    <scope>NUCLEOTIDE SEQUENCE [LARGE SCALE GENOMIC DNA]</scope>
    <source>
        <strain evidence="2 3">NEAU-GS14</strain>
    </source>
</reference>
<feature type="transmembrane region" description="Helical" evidence="1">
    <location>
        <begin position="289"/>
        <end position="309"/>
    </location>
</feature>
<feature type="transmembrane region" description="Helical" evidence="1">
    <location>
        <begin position="222"/>
        <end position="239"/>
    </location>
</feature>
<evidence type="ECO:0000256" key="1">
    <source>
        <dbReference type="SAM" id="Phobius"/>
    </source>
</evidence>
<feature type="transmembrane region" description="Helical" evidence="1">
    <location>
        <begin position="360"/>
        <end position="386"/>
    </location>
</feature>
<feature type="transmembrane region" description="Helical" evidence="1">
    <location>
        <begin position="163"/>
        <end position="180"/>
    </location>
</feature>
<feature type="transmembrane region" description="Helical" evidence="1">
    <location>
        <begin position="55"/>
        <end position="76"/>
    </location>
</feature>
<comment type="caution">
    <text evidence="2">The sequence shown here is derived from an EMBL/GenBank/DDBJ whole genome shotgun (WGS) entry which is preliminary data.</text>
</comment>
<dbReference type="AlphaFoldDB" id="A0A4U3MCI1"/>
<name>A0A4U3MCI1_9ACTN</name>
<evidence type="ECO:0000313" key="3">
    <source>
        <dbReference type="Proteomes" id="UP000308705"/>
    </source>
</evidence>
<keyword evidence="3" id="KW-1185">Reference proteome</keyword>
<keyword evidence="1" id="KW-1133">Transmembrane helix</keyword>
<feature type="transmembrane region" description="Helical" evidence="1">
    <location>
        <begin position="88"/>
        <end position="119"/>
    </location>
</feature>
<dbReference type="PANTHER" id="PTHR36840:SF1">
    <property type="entry name" value="BLL5714 PROTEIN"/>
    <property type="match status" value="1"/>
</dbReference>
<gene>
    <name evidence="2" type="ORF">FDA94_25830</name>
</gene>
<dbReference type="EMBL" id="SZQA01000028">
    <property type="protein sequence ID" value="TKK85336.1"/>
    <property type="molecule type" value="Genomic_DNA"/>
</dbReference>
<sequence length="399" mass="43343">MSRKGTLLCVSEVEPGERHASWLELFFDLIIVVAVAQLAHILHPTPEHPLDVQRVLLFLGLYYAIWSVWTSFTLYANVAGEKTRQRAMLAAMFGIAVMAASVPEATGAHGTAFAIAYVYCRLLATSTWGSTNTFFGGWPAAQNGAGLVPWVISIWAHDPHTRYWLWGVGIALDLVISFLRSGDSQEQLDRISKRLERRGRARRPFRLPEPARINEGHLAERLGLFVIIVLGEAVMQVVVSTSEIEWTRPLIVSAMAGFGLLVCFWWLTLRYGASAAPVHDVKPRVTMPGHFAMTAGIAAIAAGLGALVAHPEGHLEEAVKWTLCGGTIVYFLTSGIIAAASRAPIGRLLGWTLPAVIGPVVLGLLPLPGWGLVLGLLAVAGWQVWFPQVTGRPRARAAT</sequence>
<keyword evidence="1" id="KW-0812">Transmembrane</keyword>
<dbReference type="PANTHER" id="PTHR36840">
    <property type="entry name" value="BLL5714 PROTEIN"/>
    <property type="match status" value="1"/>
</dbReference>
<protein>
    <submittedName>
        <fullName evidence="2">Low temperature requirement protein A</fullName>
    </submittedName>
</protein>
<dbReference type="InterPro" id="IPR010640">
    <property type="entry name" value="Low_temperature_requirement_A"/>
</dbReference>
<dbReference type="OrthoDB" id="7698234at2"/>
<feature type="transmembrane region" description="Helical" evidence="1">
    <location>
        <begin position="139"/>
        <end position="156"/>
    </location>
</feature>
<dbReference type="Pfam" id="PF06772">
    <property type="entry name" value="LtrA"/>
    <property type="match status" value="1"/>
</dbReference>
<keyword evidence="1" id="KW-0472">Membrane</keyword>
<accession>A0A4U3MCI1</accession>
<proteinExistence type="predicted"/>
<feature type="transmembrane region" description="Helical" evidence="1">
    <location>
        <begin position="321"/>
        <end position="340"/>
    </location>
</feature>
<feature type="transmembrane region" description="Helical" evidence="1">
    <location>
        <begin position="21"/>
        <end position="43"/>
    </location>
</feature>
<feature type="transmembrane region" description="Helical" evidence="1">
    <location>
        <begin position="251"/>
        <end position="269"/>
    </location>
</feature>
<dbReference type="Proteomes" id="UP000308705">
    <property type="component" value="Unassembled WGS sequence"/>
</dbReference>
<organism evidence="2 3">
    <name type="scientific">Herbidospora galbida</name>
    <dbReference type="NCBI Taxonomy" id="2575442"/>
    <lineage>
        <taxon>Bacteria</taxon>
        <taxon>Bacillati</taxon>
        <taxon>Actinomycetota</taxon>
        <taxon>Actinomycetes</taxon>
        <taxon>Streptosporangiales</taxon>
        <taxon>Streptosporangiaceae</taxon>
        <taxon>Herbidospora</taxon>
    </lineage>
</organism>